<feature type="compositionally biased region" description="Polar residues" evidence="1">
    <location>
        <begin position="1"/>
        <end position="10"/>
    </location>
</feature>
<evidence type="ECO:0000313" key="3">
    <source>
        <dbReference type="Proteomes" id="UP001500552"/>
    </source>
</evidence>
<sequence length="146" mass="17139">MFQMENQQQAPEWKPKGGRPPMKPAEKRLKTASMRLTEDERTALEQRAAAAGYKDLSEYMRVRLLSEDTAPVHNPKQLFRALDKTGGDLKRIGTNINQITRYVHYLEKNNMVEGRVLAQYNQHFREFLQVEKEYVKAIRAYLRTVR</sequence>
<proteinExistence type="predicted"/>
<evidence type="ECO:0000256" key="1">
    <source>
        <dbReference type="SAM" id="MobiDB-lite"/>
    </source>
</evidence>
<evidence type="ECO:0000313" key="2">
    <source>
        <dbReference type="EMBL" id="GAA4431476.1"/>
    </source>
</evidence>
<accession>A0ABP8LKL6</accession>
<gene>
    <name evidence="2" type="ORF">GCM10023188_19050</name>
</gene>
<organism evidence="2 3">
    <name type="scientific">Pontibacter saemangeumensis</name>
    <dbReference type="NCBI Taxonomy" id="1084525"/>
    <lineage>
        <taxon>Bacteria</taxon>
        <taxon>Pseudomonadati</taxon>
        <taxon>Bacteroidota</taxon>
        <taxon>Cytophagia</taxon>
        <taxon>Cytophagales</taxon>
        <taxon>Hymenobacteraceae</taxon>
        <taxon>Pontibacter</taxon>
    </lineage>
</organism>
<dbReference type="Pfam" id="PF21983">
    <property type="entry name" value="NikA-like"/>
    <property type="match status" value="1"/>
</dbReference>
<comment type="caution">
    <text evidence="2">The sequence shown here is derived from an EMBL/GenBank/DDBJ whole genome shotgun (WGS) entry which is preliminary data.</text>
</comment>
<reference evidence="3" key="1">
    <citation type="journal article" date="2019" name="Int. J. Syst. Evol. Microbiol.">
        <title>The Global Catalogue of Microorganisms (GCM) 10K type strain sequencing project: providing services to taxonomists for standard genome sequencing and annotation.</title>
        <authorList>
            <consortium name="The Broad Institute Genomics Platform"/>
            <consortium name="The Broad Institute Genome Sequencing Center for Infectious Disease"/>
            <person name="Wu L."/>
            <person name="Ma J."/>
        </authorList>
    </citation>
    <scope>NUCLEOTIDE SEQUENCE [LARGE SCALE GENOMIC DNA]</scope>
    <source>
        <strain evidence="3">JCM 17926</strain>
    </source>
</reference>
<dbReference type="EMBL" id="BAABHC010000010">
    <property type="protein sequence ID" value="GAA4431476.1"/>
    <property type="molecule type" value="Genomic_DNA"/>
</dbReference>
<dbReference type="InterPro" id="IPR053842">
    <property type="entry name" value="NikA-like"/>
</dbReference>
<protein>
    <recommendedName>
        <fullName evidence="4">Mobilisation protein (MobC)</fullName>
    </recommendedName>
</protein>
<keyword evidence="3" id="KW-1185">Reference proteome</keyword>
<name>A0ABP8LKL6_9BACT</name>
<feature type="region of interest" description="Disordered" evidence="1">
    <location>
        <begin position="1"/>
        <end position="40"/>
    </location>
</feature>
<dbReference type="Proteomes" id="UP001500552">
    <property type="component" value="Unassembled WGS sequence"/>
</dbReference>
<evidence type="ECO:0008006" key="4">
    <source>
        <dbReference type="Google" id="ProtNLM"/>
    </source>
</evidence>